<sequence length="161" mass="18368">MATYKRSVRVEAPFEDVWAFHATGDGLVALTPEWMHLQIESERGPDGEPDPDVLETGSTVVSTIRPFGVGPRQRWVSEIVAREHEDDYAMFRDEMAEGPFPRWVHTHSFYRDDGATVVRDFVEYDLPGGPAGRVANPLAWIGLEPMFRYRHRKTKELLEGP</sequence>
<dbReference type="GeneID" id="68854929"/>
<proteinExistence type="predicted"/>
<evidence type="ECO:0000313" key="3">
    <source>
        <dbReference type="Proteomes" id="UP000663525"/>
    </source>
</evidence>
<evidence type="ECO:0000313" key="2">
    <source>
        <dbReference type="EMBL" id="QSG05666.1"/>
    </source>
</evidence>
<accession>A0A897N5M2</accession>
<dbReference type="Proteomes" id="UP000663525">
    <property type="component" value="Chromosome"/>
</dbReference>
<evidence type="ECO:0000259" key="1">
    <source>
        <dbReference type="Pfam" id="PF03364"/>
    </source>
</evidence>
<gene>
    <name evidence="2" type="ORF">HSR121_1321</name>
</gene>
<dbReference type="SUPFAM" id="SSF55961">
    <property type="entry name" value="Bet v1-like"/>
    <property type="match status" value="1"/>
</dbReference>
<protein>
    <submittedName>
        <fullName evidence="2">Lipid binding protein</fullName>
    </submittedName>
</protein>
<dbReference type="EMBL" id="CP064787">
    <property type="protein sequence ID" value="QSG05666.1"/>
    <property type="molecule type" value="Genomic_DNA"/>
</dbReference>
<dbReference type="InterPro" id="IPR005031">
    <property type="entry name" value="COQ10_START"/>
</dbReference>
<dbReference type="RefSeq" id="WP_229115483.1">
    <property type="nucleotide sequence ID" value="NZ_CP064787.1"/>
</dbReference>
<name>A0A897N5M2_9EURY</name>
<reference evidence="2" key="1">
    <citation type="submission" date="2020-11" db="EMBL/GenBank/DDBJ databases">
        <title>Carbohydrate-dependent, anaerobic sulfur respiration: A novel catabolism in halophilic archaea.</title>
        <authorList>
            <person name="Sorokin D.Y."/>
            <person name="Messina E."/>
            <person name="Smedile F."/>
            <person name="La Cono V."/>
            <person name="Hallsworth J.E."/>
            <person name="Yakimov M.M."/>
        </authorList>
    </citation>
    <scope>NUCLEOTIDE SEQUENCE</scope>
    <source>
        <strain evidence="2">HSR12-1</strain>
    </source>
</reference>
<organism evidence="2 3">
    <name type="scientific">Halapricum desulfuricans</name>
    <dbReference type="NCBI Taxonomy" id="2841257"/>
    <lineage>
        <taxon>Archaea</taxon>
        <taxon>Methanobacteriati</taxon>
        <taxon>Methanobacteriota</taxon>
        <taxon>Stenosarchaea group</taxon>
        <taxon>Halobacteria</taxon>
        <taxon>Halobacteriales</taxon>
        <taxon>Haloarculaceae</taxon>
        <taxon>Halapricum</taxon>
    </lineage>
</organism>
<dbReference type="CDD" id="cd07820">
    <property type="entry name" value="SRPBCC_3"/>
    <property type="match status" value="1"/>
</dbReference>
<dbReference type="AlphaFoldDB" id="A0A897N5M2"/>
<dbReference type="Pfam" id="PF03364">
    <property type="entry name" value="Polyketide_cyc"/>
    <property type="match status" value="1"/>
</dbReference>
<feature type="domain" description="Coenzyme Q-binding protein COQ10 START" evidence="1">
    <location>
        <begin position="10"/>
        <end position="130"/>
    </location>
</feature>
<dbReference type="Gene3D" id="3.30.530.20">
    <property type="match status" value="1"/>
</dbReference>
<dbReference type="InterPro" id="IPR023393">
    <property type="entry name" value="START-like_dom_sf"/>
</dbReference>